<protein>
    <recommendedName>
        <fullName evidence="1">ABC-three component systems C-terminal domain-containing protein</fullName>
    </recommendedName>
</protein>
<gene>
    <name evidence="2" type="ORF">GCM10008927_09470</name>
</gene>
<feature type="domain" description="ABC-three component systems C-terminal" evidence="1">
    <location>
        <begin position="235"/>
        <end position="363"/>
    </location>
</feature>
<evidence type="ECO:0000313" key="3">
    <source>
        <dbReference type="Proteomes" id="UP000634455"/>
    </source>
</evidence>
<dbReference type="EMBL" id="BMZF01000001">
    <property type="protein sequence ID" value="GHA46368.1"/>
    <property type="molecule type" value="Genomic_DNA"/>
</dbReference>
<keyword evidence="3" id="KW-1185">Reference proteome</keyword>
<evidence type="ECO:0000313" key="2">
    <source>
        <dbReference type="EMBL" id="GHA46368.1"/>
    </source>
</evidence>
<dbReference type="Proteomes" id="UP000634455">
    <property type="component" value="Unassembled WGS sequence"/>
</dbReference>
<name>A0ABQ3CXW5_9RHOB</name>
<dbReference type="InterPro" id="IPR046914">
    <property type="entry name" value="ABC-3C_CTD6"/>
</dbReference>
<comment type="caution">
    <text evidence="2">The sequence shown here is derived from an EMBL/GenBank/DDBJ whole genome shotgun (WGS) entry which is preliminary data.</text>
</comment>
<dbReference type="Pfam" id="PF20282">
    <property type="entry name" value="CTD6"/>
    <property type="match status" value="1"/>
</dbReference>
<evidence type="ECO:0000259" key="1">
    <source>
        <dbReference type="Pfam" id="PF20282"/>
    </source>
</evidence>
<sequence>MNVRSKVELADIAIPSTADTMPTAALMLSGPPIEPLTRLMTYDSGKWEEFINEWVTSLGTTYKSVQRFTGAGDKGVDVAAFTDSKQLLGVWHNYQCKHYSKSLGPADAYLEIGKCLWFSFNEEFDPPSRYFFVAPRGVSTKLGLLLANKSKLKAGLYKAWEKTVSTKITSTRSVELEGDFKAYVEAFDFTIFEAAAPLKILEQHRKTPYFIQRFGGGLPARPKVNDLPETIDPHEAVYTKKLFAAYSDHSGASIQTPKDFTGLPKLRKHFNRSREAFYHSESLRVFVRDKTEPGTYESLQDEVCDAVADTCDGDHSDGLARVVAVTDKAQNLKLDAHPLSPSTFPRDLKGICHQLANDDRLDWSDDD</sequence>
<reference evidence="3" key="1">
    <citation type="journal article" date="2019" name="Int. J. Syst. Evol. Microbiol.">
        <title>The Global Catalogue of Microorganisms (GCM) 10K type strain sequencing project: providing services to taxonomists for standard genome sequencing and annotation.</title>
        <authorList>
            <consortium name="The Broad Institute Genomics Platform"/>
            <consortium name="The Broad Institute Genome Sequencing Center for Infectious Disease"/>
            <person name="Wu L."/>
            <person name="Ma J."/>
        </authorList>
    </citation>
    <scope>NUCLEOTIDE SEQUENCE [LARGE SCALE GENOMIC DNA]</scope>
    <source>
        <strain evidence="3">KCTC 32465</strain>
    </source>
</reference>
<organism evidence="2 3">
    <name type="scientific">Paramylibacter ulvae</name>
    <dbReference type="NCBI Taxonomy" id="1651968"/>
    <lineage>
        <taxon>Bacteria</taxon>
        <taxon>Pseudomonadati</taxon>
        <taxon>Pseudomonadota</taxon>
        <taxon>Alphaproteobacteria</taxon>
        <taxon>Rhodobacterales</taxon>
        <taxon>Paracoccaceae</taxon>
        <taxon>Paramylibacter</taxon>
    </lineage>
</organism>
<accession>A0ABQ3CXW5</accession>
<proteinExistence type="predicted"/>